<dbReference type="Pfam" id="PF13086">
    <property type="entry name" value="AAA_11"/>
    <property type="match status" value="2"/>
</dbReference>
<keyword evidence="5" id="KW-0067">ATP-binding</keyword>
<dbReference type="InterPro" id="IPR047187">
    <property type="entry name" value="SF1_C_Upf1"/>
</dbReference>
<evidence type="ECO:0000256" key="1">
    <source>
        <dbReference type="ARBA" id="ARBA00007913"/>
    </source>
</evidence>
<evidence type="ECO:0000256" key="4">
    <source>
        <dbReference type="ARBA" id="ARBA00022806"/>
    </source>
</evidence>
<dbReference type="PANTHER" id="PTHR43788">
    <property type="entry name" value="DNA2/NAM7 HELICASE FAMILY MEMBER"/>
    <property type="match status" value="1"/>
</dbReference>
<evidence type="ECO:0000259" key="7">
    <source>
        <dbReference type="PROSITE" id="PS50208"/>
    </source>
</evidence>
<evidence type="ECO:0000256" key="5">
    <source>
        <dbReference type="ARBA" id="ARBA00022840"/>
    </source>
</evidence>
<dbReference type="Pfam" id="PF13087">
    <property type="entry name" value="AAA_12"/>
    <property type="match status" value="1"/>
</dbReference>
<dbReference type="InterPro" id="IPR011600">
    <property type="entry name" value="Pept_C14_caspase"/>
</dbReference>
<accession>A0A0X3XEW0</accession>
<dbReference type="InterPro" id="IPR027417">
    <property type="entry name" value="P-loop_NTPase"/>
</dbReference>
<dbReference type="Gene3D" id="3.40.50.1460">
    <property type="match status" value="1"/>
</dbReference>
<dbReference type="PANTHER" id="PTHR43788:SF8">
    <property type="entry name" value="DNA-BINDING PROTEIN SMUBP-2"/>
    <property type="match status" value="1"/>
</dbReference>
<dbReference type="NCBIfam" id="NF047832">
    <property type="entry name" value="caspase_w_EACC1"/>
    <property type="match status" value="1"/>
</dbReference>
<dbReference type="RefSeq" id="WP_059141902.1">
    <property type="nucleotide sequence ID" value="NZ_LLZJ01000003.1"/>
</dbReference>
<protein>
    <recommendedName>
        <fullName evidence="7">Caspase family p20 domain-containing protein</fullName>
    </recommendedName>
</protein>
<evidence type="ECO:0000256" key="6">
    <source>
        <dbReference type="SAM" id="MobiDB-lite"/>
    </source>
</evidence>
<dbReference type="GO" id="GO:0004197">
    <property type="term" value="F:cysteine-type endopeptidase activity"/>
    <property type="evidence" value="ECO:0007669"/>
    <property type="project" value="InterPro"/>
</dbReference>
<comment type="caution">
    <text evidence="8">The sequence shown here is derived from an EMBL/GenBank/DDBJ whole genome shotgun (WGS) entry which is preliminary data.</text>
</comment>
<feature type="region of interest" description="Disordered" evidence="6">
    <location>
        <begin position="268"/>
        <end position="290"/>
    </location>
</feature>
<dbReference type="PROSITE" id="PS50208">
    <property type="entry name" value="CASPASE_P20"/>
    <property type="match status" value="1"/>
</dbReference>
<evidence type="ECO:0000313" key="9">
    <source>
        <dbReference type="Proteomes" id="UP000053413"/>
    </source>
</evidence>
<evidence type="ECO:0000313" key="8">
    <source>
        <dbReference type="EMBL" id="KUL67116.1"/>
    </source>
</evidence>
<dbReference type="InterPro" id="IPR041679">
    <property type="entry name" value="DNA2/NAM7-like_C"/>
</dbReference>
<dbReference type="GO" id="GO:0043139">
    <property type="term" value="F:5'-3' DNA helicase activity"/>
    <property type="evidence" value="ECO:0007669"/>
    <property type="project" value="TreeGrafter"/>
</dbReference>
<name>A0A0X3XEW0_STRVO</name>
<dbReference type="CDD" id="cd18808">
    <property type="entry name" value="SF1_C_Upf1"/>
    <property type="match status" value="1"/>
</dbReference>
<sequence length="1241" mass="135890">MTRLVRRRALLIGNEHYDDGRFPLLPSTQADTWGMEQVLQHRNIGGFVSVTSRDNLAADDMREVISEFLEACEQDELALVYVSGHGARLVRDGGEFYFIATDTDFDRIAETAVSAGFVNEQLEQCWASQRVMMIDCCRSGGFAVGLRTSDRQSESVAKSAEQPLLTSRGTYVLSSSRAGEDSYADVASTAEVRPSDFTAEVIEALRTGKVSKDGKGDVSVEDLFHHVNRRMRAQGARQVPVKSAFGVDDRIVIADCPLGAAPLLVPLTRRPVSSPGQAEQTSTRKSAQSQPSWPRLLEYYRECVLSDETDTPLMSVGDRESSYVCLSGSERLLSGDVDDDGCIPVPAEASPLIESATEQEAELWAGYPAVVVTGPRGGRPWRHPKFAPLLIRRVEIVSEGGQVRLKPYGPVQPHPQLARDWLGEEEAAQLADTFQPTWHRGQHDRMAVEAGKLLMEEFELPCVQELHPDQLAGQIDTRTPGHGARNTAVLFAALPDTAYTKKLLDDFADIAGEPERIQATALAALSPDAVERTRALAASEPEPSRLVTPLPCNEAQAAVLRSAMTRRLTVATGPPGTGKSQLVANLVATAITSGQSVLVASTNNEAVDEVWRRCENLVPGSVIRTGSARAKSGNYVETETKGLDALRTAPEPLPNVTTASMDVDIAVSHLNRVRQGLAHVAKSEKDQLRAGGLREQHAEQLALSVSELIEKLPQTERLDQLEARARRLAHARFLGSWRRTRFLRKMGLGTFDGDRVEGCLALAGFVAAHASWHSGYAQVVDVDDAALATTLDTAEADVQNTSHALFESAVRTNARAGRQRILNLLSARDSDRTDWPAIREVLPAAPGWAVTSLSARRFPPGAALFDLVVIDEASQCAIPHVLPLLFRAKRALVIGDAMQLPHIANIGPEREELIRRNHGLRSAWLEKHRLAYRRHSAFHAAERAAGGTLLLDEHFRCHPDIAAVSNELFYEQGLTVLTDTRGRPSLPRRSIFWSHVSGRATRPPYGSSWVNYDEIRQVDSFVRTLLEQLPENATIGVVTPFKPQADELRDQLRQYDQQRVRVGTVHTFQGGERDVMVFSLVAGDGMHASAIAWVHRQLNLWNVAITRARSHLIVVGDMNLWRERGGVAAELLNAATTSGPRADDREAGDLVRRLYQATSAQPGTTVALGESINGHLVDVLVRPPDAAGPHAVLLDSGPDDGADEARHLRLILRRRELLDSGEHGGQALRYPAWRLYDTGTG</sequence>
<dbReference type="InterPro" id="IPR029030">
    <property type="entry name" value="Caspase-like_dom_sf"/>
</dbReference>
<dbReference type="Gene3D" id="3.40.50.300">
    <property type="entry name" value="P-loop containing nucleotide triphosphate hydrolases"/>
    <property type="match status" value="2"/>
</dbReference>
<evidence type="ECO:0000256" key="3">
    <source>
        <dbReference type="ARBA" id="ARBA00022801"/>
    </source>
</evidence>
<keyword evidence="2" id="KW-0547">Nucleotide-binding</keyword>
<dbReference type="OrthoDB" id="3197455at2"/>
<proteinExistence type="inferred from homology"/>
<dbReference type="InterPro" id="IPR050534">
    <property type="entry name" value="Coronavir_polyprotein_1ab"/>
</dbReference>
<dbReference type="Pfam" id="PF00656">
    <property type="entry name" value="Peptidase_C14"/>
    <property type="match status" value="1"/>
</dbReference>
<reference evidence="9" key="1">
    <citation type="submission" date="2015-10" db="EMBL/GenBank/DDBJ databases">
        <authorList>
            <person name="Ju K.-S."/>
            <person name="Doroghazi J.R."/>
            <person name="Metcalf W.W."/>
        </authorList>
    </citation>
    <scope>NUCLEOTIDE SEQUENCE [LARGE SCALE GENOMIC DNA]</scope>
    <source>
        <strain evidence="9">NRRL F-8817</strain>
    </source>
</reference>
<keyword evidence="4" id="KW-0347">Helicase</keyword>
<dbReference type="SUPFAM" id="SSF52540">
    <property type="entry name" value="P-loop containing nucleoside triphosphate hydrolases"/>
    <property type="match status" value="1"/>
</dbReference>
<organism evidence="8 9">
    <name type="scientific">Streptomyces violaceusniger</name>
    <dbReference type="NCBI Taxonomy" id="68280"/>
    <lineage>
        <taxon>Bacteria</taxon>
        <taxon>Bacillati</taxon>
        <taxon>Actinomycetota</taxon>
        <taxon>Actinomycetes</taxon>
        <taxon>Kitasatosporales</taxon>
        <taxon>Streptomycetaceae</taxon>
        <taxon>Streptomyces</taxon>
        <taxon>Streptomyces violaceusniger group</taxon>
    </lineage>
</organism>
<keyword evidence="3" id="KW-0378">Hydrolase</keyword>
<dbReference type="GO" id="GO:0006508">
    <property type="term" value="P:proteolysis"/>
    <property type="evidence" value="ECO:0007669"/>
    <property type="project" value="InterPro"/>
</dbReference>
<evidence type="ECO:0000256" key="2">
    <source>
        <dbReference type="ARBA" id="ARBA00022741"/>
    </source>
</evidence>
<comment type="similarity">
    <text evidence="1">Belongs to the DNA2/NAM7 helicase family.</text>
</comment>
<feature type="domain" description="Caspase family p20" evidence="7">
    <location>
        <begin position="5"/>
        <end position="138"/>
    </location>
</feature>
<dbReference type="AlphaFoldDB" id="A0A0X3XEW0"/>
<dbReference type="EMBL" id="LLZJ01000003">
    <property type="protein sequence ID" value="KUL67116.1"/>
    <property type="molecule type" value="Genomic_DNA"/>
</dbReference>
<gene>
    <name evidence="8" type="ORF">ADL28_01585</name>
</gene>
<dbReference type="InterPro" id="IPR041677">
    <property type="entry name" value="DNA2/NAM7_AAA_11"/>
</dbReference>
<dbReference type="Proteomes" id="UP000053413">
    <property type="component" value="Unassembled WGS sequence"/>
</dbReference>
<feature type="compositionally biased region" description="Polar residues" evidence="6">
    <location>
        <begin position="274"/>
        <end position="290"/>
    </location>
</feature>
<dbReference type="GO" id="GO:0005524">
    <property type="term" value="F:ATP binding"/>
    <property type="evidence" value="ECO:0007669"/>
    <property type="project" value="UniProtKB-KW"/>
</dbReference>
<dbReference type="SUPFAM" id="SSF52129">
    <property type="entry name" value="Caspase-like"/>
    <property type="match status" value="1"/>
</dbReference>
<dbReference type="InterPro" id="IPR001309">
    <property type="entry name" value="Pept_C14_p20"/>
</dbReference>